<dbReference type="RefSeq" id="WP_284254459.1">
    <property type="nucleotide sequence ID" value="NZ_BAAAQO010000002.1"/>
</dbReference>
<accession>A0ABQ6K890</accession>
<comment type="similarity">
    <text evidence="1">Belongs to the WXG100 family.</text>
</comment>
<dbReference type="Proteomes" id="UP001157034">
    <property type="component" value="Unassembled WGS sequence"/>
</dbReference>
<evidence type="ECO:0000313" key="2">
    <source>
        <dbReference type="EMBL" id="GMA95748.1"/>
    </source>
</evidence>
<dbReference type="EMBL" id="BSVB01000001">
    <property type="protein sequence ID" value="GMA95748.1"/>
    <property type="molecule type" value="Genomic_DNA"/>
</dbReference>
<name>A0ABQ6K890_9MICO</name>
<protein>
    <recommendedName>
        <fullName evidence="1">ESAT-6-like protein</fullName>
    </recommendedName>
</protein>
<keyword evidence="3" id="KW-1185">Reference proteome</keyword>
<dbReference type="Pfam" id="PF06013">
    <property type="entry name" value="WXG100"/>
    <property type="match status" value="1"/>
</dbReference>
<comment type="caution">
    <text evidence="2">The sequence shown here is derived from an EMBL/GenBank/DDBJ whole genome shotgun (WGS) entry which is preliminary data.</text>
</comment>
<reference evidence="3" key="1">
    <citation type="journal article" date="2019" name="Int. J. Syst. Evol. Microbiol.">
        <title>The Global Catalogue of Microorganisms (GCM) 10K type strain sequencing project: providing services to taxonomists for standard genome sequencing and annotation.</title>
        <authorList>
            <consortium name="The Broad Institute Genomics Platform"/>
            <consortium name="The Broad Institute Genome Sequencing Center for Infectious Disease"/>
            <person name="Wu L."/>
            <person name="Ma J."/>
        </authorList>
    </citation>
    <scope>NUCLEOTIDE SEQUENCE [LARGE SCALE GENOMIC DNA]</scope>
    <source>
        <strain evidence="3">NBRC 108894</strain>
    </source>
</reference>
<organism evidence="2 3">
    <name type="scientific">Pseudolysinimonas kribbensis</name>
    <dbReference type="NCBI Taxonomy" id="433641"/>
    <lineage>
        <taxon>Bacteria</taxon>
        <taxon>Bacillati</taxon>
        <taxon>Actinomycetota</taxon>
        <taxon>Actinomycetes</taxon>
        <taxon>Micrococcales</taxon>
        <taxon>Microbacteriaceae</taxon>
        <taxon>Pseudolysinimonas</taxon>
    </lineage>
</organism>
<dbReference type="Gene3D" id="1.10.287.1060">
    <property type="entry name" value="ESAT-6-like"/>
    <property type="match status" value="1"/>
</dbReference>
<sequence>MALDVNVSYDHLETVAKSLTSGQGEIESQLMNLKKQVDELVNSGFVTDASSKAFEASYAEFNDGISKTVNGLEGLSGFLTKAASTFRDSDQGLAQGLKG</sequence>
<dbReference type="InterPro" id="IPR036689">
    <property type="entry name" value="ESAT-6-like_sf"/>
</dbReference>
<dbReference type="NCBIfam" id="TIGR03930">
    <property type="entry name" value="WXG100_ESAT6"/>
    <property type="match status" value="1"/>
</dbReference>
<proteinExistence type="inferred from homology"/>
<dbReference type="SUPFAM" id="SSF140453">
    <property type="entry name" value="EsxAB dimer-like"/>
    <property type="match status" value="1"/>
</dbReference>
<gene>
    <name evidence="2" type="ORF">GCM10025881_25720</name>
</gene>
<evidence type="ECO:0000256" key="1">
    <source>
        <dbReference type="RuleBase" id="RU362001"/>
    </source>
</evidence>
<dbReference type="InterPro" id="IPR010310">
    <property type="entry name" value="T7SS_ESAT-6-like"/>
</dbReference>
<evidence type="ECO:0000313" key="3">
    <source>
        <dbReference type="Proteomes" id="UP001157034"/>
    </source>
</evidence>